<organism evidence="1">
    <name type="scientific">bioreactor metagenome</name>
    <dbReference type="NCBI Taxonomy" id="1076179"/>
    <lineage>
        <taxon>unclassified sequences</taxon>
        <taxon>metagenomes</taxon>
        <taxon>ecological metagenomes</taxon>
    </lineage>
</organism>
<evidence type="ECO:0000313" key="1">
    <source>
        <dbReference type="EMBL" id="MPM78393.1"/>
    </source>
</evidence>
<protein>
    <submittedName>
        <fullName evidence="1">Uncharacterized protein</fullName>
    </submittedName>
</protein>
<reference evidence="1" key="1">
    <citation type="submission" date="2019-08" db="EMBL/GenBank/DDBJ databases">
        <authorList>
            <person name="Kucharzyk K."/>
            <person name="Murdoch R.W."/>
            <person name="Higgins S."/>
            <person name="Loffler F."/>
        </authorList>
    </citation>
    <scope>NUCLEOTIDE SEQUENCE</scope>
</reference>
<proteinExistence type="predicted"/>
<sequence length="89" mass="10050">MTGVIFYALQSIAEKRIHRLVHLIQRIHLIGSTAAQLCDGLRYLFLLITALFKVGCQQFFSDGHIVAVFQIAKEDITEVINQPVLDLIL</sequence>
<gene>
    <name evidence="1" type="ORF">SDC9_125404</name>
</gene>
<dbReference type="AlphaFoldDB" id="A0A645CN62"/>
<comment type="caution">
    <text evidence="1">The sequence shown here is derived from an EMBL/GenBank/DDBJ whole genome shotgun (WGS) entry which is preliminary data.</text>
</comment>
<name>A0A645CN62_9ZZZZ</name>
<dbReference type="EMBL" id="VSSQ01028611">
    <property type="protein sequence ID" value="MPM78393.1"/>
    <property type="molecule type" value="Genomic_DNA"/>
</dbReference>
<accession>A0A645CN62</accession>